<accession>A0A0A8Y1H5</accession>
<protein>
    <submittedName>
        <fullName evidence="1">Uncharacterized protein</fullName>
    </submittedName>
</protein>
<reference evidence="1" key="2">
    <citation type="journal article" date="2015" name="Data Brief">
        <title>Shoot transcriptome of the giant reed, Arundo donax.</title>
        <authorList>
            <person name="Barrero R.A."/>
            <person name="Guerrero F.D."/>
            <person name="Moolhuijzen P."/>
            <person name="Goolsby J.A."/>
            <person name="Tidwell J."/>
            <person name="Bellgard S.E."/>
            <person name="Bellgard M.I."/>
        </authorList>
    </citation>
    <scope>NUCLEOTIDE SEQUENCE</scope>
    <source>
        <tissue evidence="1">Shoot tissue taken approximately 20 cm above the soil surface</tissue>
    </source>
</reference>
<evidence type="ECO:0000313" key="1">
    <source>
        <dbReference type="EMBL" id="JAD18923.1"/>
    </source>
</evidence>
<dbReference type="AlphaFoldDB" id="A0A0A8Y1H5"/>
<organism evidence="1">
    <name type="scientific">Arundo donax</name>
    <name type="common">Giant reed</name>
    <name type="synonym">Donax arundinaceus</name>
    <dbReference type="NCBI Taxonomy" id="35708"/>
    <lineage>
        <taxon>Eukaryota</taxon>
        <taxon>Viridiplantae</taxon>
        <taxon>Streptophyta</taxon>
        <taxon>Embryophyta</taxon>
        <taxon>Tracheophyta</taxon>
        <taxon>Spermatophyta</taxon>
        <taxon>Magnoliopsida</taxon>
        <taxon>Liliopsida</taxon>
        <taxon>Poales</taxon>
        <taxon>Poaceae</taxon>
        <taxon>PACMAD clade</taxon>
        <taxon>Arundinoideae</taxon>
        <taxon>Arundineae</taxon>
        <taxon>Arundo</taxon>
    </lineage>
</organism>
<reference evidence="1" key="1">
    <citation type="submission" date="2014-09" db="EMBL/GenBank/DDBJ databases">
        <authorList>
            <person name="Magalhaes I.L.F."/>
            <person name="Oliveira U."/>
            <person name="Santos F.R."/>
            <person name="Vidigal T.H.D.A."/>
            <person name="Brescovit A.D."/>
            <person name="Santos A.J."/>
        </authorList>
    </citation>
    <scope>NUCLEOTIDE SEQUENCE</scope>
    <source>
        <tissue evidence="1">Shoot tissue taken approximately 20 cm above the soil surface</tissue>
    </source>
</reference>
<proteinExistence type="predicted"/>
<sequence>MYQKYCELIKASPQITCLLGHFLLLAANHVRHVRAFISKGNE</sequence>
<name>A0A0A8Y1H5_ARUDO</name>
<dbReference type="EMBL" id="GBRH01278972">
    <property type="protein sequence ID" value="JAD18923.1"/>
    <property type="molecule type" value="Transcribed_RNA"/>
</dbReference>